<evidence type="ECO:0000313" key="1">
    <source>
        <dbReference type="EMBL" id="GFO39132.1"/>
    </source>
</evidence>
<keyword evidence="2" id="KW-1185">Reference proteome</keyword>
<evidence type="ECO:0000313" key="2">
    <source>
        <dbReference type="Proteomes" id="UP000735302"/>
    </source>
</evidence>
<comment type="caution">
    <text evidence="1">The sequence shown here is derived from an EMBL/GenBank/DDBJ whole genome shotgun (WGS) entry which is preliminary data.</text>
</comment>
<protein>
    <submittedName>
        <fullName evidence="1">Zinc finger protein</fullName>
    </submittedName>
</protein>
<organism evidence="1 2">
    <name type="scientific">Plakobranchus ocellatus</name>
    <dbReference type="NCBI Taxonomy" id="259542"/>
    <lineage>
        <taxon>Eukaryota</taxon>
        <taxon>Metazoa</taxon>
        <taxon>Spiralia</taxon>
        <taxon>Lophotrochozoa</taxon>
        <taxon>Mollusca</taxon>
        <taxon>Gastropoda</taxon>
        <taxon>Heterobranchia</taxon>
        <taxon>Euthyneura</taxon>
        <taxon>Panpulmonata</taxon>
        <taxon>Sacoglossa</taxon>
        <taxon>Placobranchoidea</taxon>
        <taxon>Plakobranchidae</taxon>
        <taxon>Plakobranchus</taxon>
    </lineage>
</organism>
<dbReference type="EMBL" id="BLXT01007418">
    <property type="protein sequence ID" value="GFO39132.1"/>
    <property type="molecule type" value="Genomic_DNA"/>
</dbReference>
<name>A0AAV4D4Q3_9GAST</name>
<proteinExistence type="predicted"/>
<sequence>MKRYDWTEDAYRCRFQIYKPDKVKNAEMFIEILRRSRIVHVSVKCKRYRSCSVRQQTVEKGNVPRVFLEKLSLIDESFKRVAINTIGSFNPPSEATHRFILTLLDYATRYQRQFTYRGSIPIRWLRPCGYLQPIRCSRGDVKKPREAVHVRVHEESMLPYRDQTKGDNTLPPDV</sequence>
<dbReference type="Proteomes" id="UP000735302">
    <property type="component" value="Unassembled WGS sequence"/>
</dbReference>
<dbReference type="AlphaFoldDB" id="A0AAV4D4Q3"/>
<gene>
    <name evidence="1" type="ORF">PoB_006563700</name>
</gene>
<accession>A0AAV4D4Q3</accession>
<reference evidence="1 2" key="1">
    <citation type="journal article" date="2021" name="Elife">
        <title>Chloroplast acquisition without the gene transfer in kleptoplastic sea slugs, Plakobranchus ocellatus.</title>
        <authorList>
            <person name="Maeda T."/>
            <person name="Takahashi S."/>
            <person name="Yoshida T."/>
            <person name="Shimamura S."/>
            <person name="Takaki Y."/>
            <person name="Nagai Y."/>
            <person name="Toyoda A."/>
            <person name="Suzuki Y."/>
            <person name="Arimoto A."/>
            <person name="Ishii H."/>
            <person name="Satoh N."/>
            <person name="Nishiyama T."/>
            <person name="Hasebe M."/>
            <person name="Maruyama T."/>
            <person name="Minagawa J."/>
            <person name="Obokata J."/>
            <person name="Shigenobu S."/>
        </authorList>
    </citation>
    <scope>NUCLEOTIDE SEQUENCE [LARGE SCALE GENOMIC DNA]</scope>
</reference>